<accession>A0ACB9AVG6</accession>
<comment type="caution">
    <text evidence="1">The sequence shown here is derived from an EMBL/GenBank/DDBJ whole genome shotgun (WGS) entry which is preliminary data.</text>
</comment>
<name>A0ACB9AVG6_9ASTR</name>
<dbReference type="Proteomes" id="UP001056120">
    <property type="component" value="Linkage Group LG24"/>
</dbReference>
<reference evidence="1 2" key="2">
    <citation type="journal article" date="2022" name="Mol. Ecol. Resour.">
        <title>The genomes of chicory, endive, great burdock and yacon provide insights into Asteraceae paleo-polyploidization history and plant inulin production.</title>
        <authorList>
            <person name="Fan W."/>
            <person name="Wang S."/>
            <person name="Wang H."/>
            <person name="Wang A."/>
            <person name="Jiang F."/>
            <person name="Liu H."/>
            <person name="Zhao H."/>
            <person name="Xu D."/>
            <person name="Zhang Y."/>
        </authorList>
    </citation>
    <scope>NUCLEOTIDE SEQUENCE [LARGE SCALE GENOMIC DNA]</scope>
    <source>
        <strain evidence="2">cv. Yunnan</strain>
        <tissue evidence="1">Leaves</tissue>
    </source>
</reference>
<proteinExistence type="predicted"/>
<sequence length="73" mass="8100">MDGHSYLEEKALDESTRVSKDRTPKTLSAVTVRLLRRRCAPSFASSSLFTALVCHIVILFLTSVGVGSRPQHR</sequence>
<protein>
    <submittedName>
        <fullName evidence="1">Uncharacterized protein</fullName>
    </submittedName>
</protein>
<dbReference type="EMBL" id="CM042041">
    <property type="protein sequence ID" value="KAI3713945.1"/>
    <property type="molecule type" value="Genomic_DNA"/>
</dbReference>
<keyword evidence="2" id="KW-1185">Reference proteome</keyword>
<evidence type="ECO:0000313" key="2">
    <source>
        <dbReference type="Proteomes" id="UP001056120"/>
    </source>
</evidence>
<evidence type="ECO:0000313" key="1">
    <source>
        <dbReference type="EMBL" id="KAI3713945.1"/>
    </source>
</evidence>
<gene>
    <name evidence="1" type="ORF">L1987_72533</name>
</gene>
<organism evidence="1 2">
    <name type="scientific">Smallanthus sonchifolius</name>
    <dbReference type="NCBI Taxonomy" id="185202"/>
    <lineage>
        <taxon>Eukaryota</taxon>
        <taxon>Viridiplantae</taxon>
        <taxon>Streptophyta</taxon>
        <taxon>Embryophyta</taxon>
        <taxon>Tracheophyta</taxon>
        <taxon>Spermatophyta</taxon>
        <taxon>Magnoliopsida</taxon>
        <taxon>eudicotyledons</taxon>
        <taxon>Gunneridae</taxon>
        <taxon>Pentapetalae</taxon>
        <taxon>asterids</taxon>
        <taxon>campanulids</taxon>
        <taxon>Asterales</taxon>
        <taxon>Asteraceae</taxon>
        <taxon>Asteroideae</taxon>
        <taxon>Heliantheae alliance</taxon>
        <taxon>Millerieae</taxon>
        <taxon>Smallanthus</taxon>
    </lineage>
</organism>
<reference evidence="2" key="1">
    <citation type="journal article" date="2022" name="Mol. Ecol. Resour.">
        <title>The genomes of chicory, endive, great burdock and yacon provide insights into Asteraceae palaeo-polyploidization history and plant inulin production.</title>
        <authorList>
            <person name="Fan W."/>
            <person name="Wang S."/>
            <person name="Wang H."/>
            <person name="Wang A."/>
            <person name="Jiang F."/>
            <person name="Liu H."/>
            <person name="Zhao H."/>
            <person name="Xu D."/>
            <person name="Zhang Y."/>
        </authorList>
    </citation>
    <scope>NUCLEOTIDE SEQUENCE [LARGE SCALE GENOMIC DNA]</scope>
    <source>
        <strain evidence="2">cv. Yunnan</strain>
    </source>
</reference>